<sequence length="751" mass="78816">MYGLSALVPVASALLALIPGASAAAPAAQCYNWKSVRIGGGGGFVPGIIFNPGMKGLAYARTDIGGAYKLNPDDTWKPLTDFATGTDWNKWYIDGLATDPIEVSRLYLLTGAYTNSWDPNNGAILKSSDYGQTFTTVTLPFKVGGNMPGRGMGERLAIDPNKGSILFLGARSGNGLWKSTDYGSTWAKVTAFPNAGTFIPDPSDVGGLNGDKTGIAWVTFDSTSAARGAATPRIFVGVAEKNSQNVFVSNNGGTTWTAVAGQPIGQLPHKGVLSPKEKVLYLTYSDGAGPYDGLAGYVYKFDITSGVWTNITPETGTFGFGGIDIDLQKPGTLMVAALNEWWPDANIWRSTNSGASWTPIWDWSWPLVNKYFGYDITAAPWLQDPNSGEEYRKYVGWMIEGLSIDPFDSNHFLYGTGATIYGSKNLASWDTARNITLKSMATGIEETSIQGLIAPPSGPKLISAVGDITGFVHNNLDVAPTIGFKTPFWATSLDLDYAGNKPNSIVRVGSDGSGATKQIAVSSDYGVTWSEHQGAPSGTNGGKVALSADGNTVLWRTGPGSVLVSSGANTAFTAVSSLPSGSVISADKKTATIFYAASGSNFYISRNSGATFAVSGRYTTSSSNPVKIVASPKVAGDVWVSSDIGLFHSTDFGVTFTAISGVTRGYQFALGAPATSNGYPAIYLVGTVGGSVGVFRSDNTGALWYKINDAAHGFGSPDGVPVAADLNTYGRVYLGTNGRGIFYGDVSCAKP</sequence>
<dbReference type="EMBL" id="JBBBZM010000024">
    <property type="protein sequence ID" value="KAL0638257.1"/>
    <property type="molecule type" value="Genomic_DNA"/>
</dbReference>
<keyword evidence="2" id="KW-0378">Hydrolase</keyword>
<evidence type="ECO:0000256" key="1">
    <source>
        <dbReference type="ARBA" id="ARBA00022729"/>
    </source>
</evidence>
<reference evidence="8 9" key="1">
    <citation type="submission" date="2024-02" db="EMBL/GenBank/DDBJ databases">
        <title>Discinaceae phylogenomics.</title>
        <authorList>
            <person name="Dirks A.C."/>
            <person name="James T.Y."/>
        </authorList>
    </citation>
    <scope>NUCLEOTIDE SEQUENCE [LARGE SCALE GENOMIC DNA]</scope>
    <source>
        <strain evidence="8 9">ACD0624</strain>
    </source>
</reference>
<evidence type="ECO:0000256" key="6">
    <source>
        <dbReference type="ARBA" id="ARBA00037986"/>
    </source>
</evidence>
<protein>
    <recommendedName>
        <fullName evidence="10">Xyloglucanase</fullName>
    </recommendedName>
</protein>
<dbReference type="PANTHER" id="PTHR43739">
    <property type="entry name" value="XYLOGLUCANASE (EUROFUNG)"/>
    <property type="match status" value="1"/>
</dbReference>
<evidence type="ECO:0000313" key="9">
    <source>
        <dbReference type="Proteomes" id="UP001447188"/>
    </source>
</evidence>
<keyword evidence="4" id="KW-0326">Glycosidase</keyword>
<comment type="similarity">
    <text evidence="6">Belongs to the glycosyl hydrolase 74 family.</text>
</comment>
<name>A0ABR3GQS0_9PEZI</name>
<evidence type="ECO:0000256" key="3">
    <source>
        <dbReference type="ARBA" id="ARBA00023277"/>
    </source>
</evidence>
<organism evidence="8 9">
    <name type="scientific">Discina gigas</name>
    <dbReference type="NCBI Taxonomy" id="1032678"/>
    <lineage>
        <taxon>Eukaryota</taxon>
        <taxon>Fungi</taxon>
        <taxon>Dikarya</taxon>
        <taxon>Ascomycota</taxon>
        <taxon>Pezizomycotina</taxon>
        <taxon>Pezizomycetes</taxon>
        <taxon>Pezizales</taxon>
        <taxon>Discinaceae</taxon>
        <taxon>Discina</taxon>
    </lineage>
</organism>
<gene>
    <name evidence="8" type="ORF">Q9L58_002714</name>
</gene>
<evidence type="ECO:0000256" key="2">
    <source>
        <dbReference type="ARBA" id="ARBA00022801"/>
    </source>
</evidence>
<evidence type="ECO:0000256" key="4">
    <source>
        <dbReference type="ARBA" id="ARBA00023295"/>
    </source>
</evidence>
<evidence type="ECO:0000256" key="5">
    <source>
        <dbReference type="ARBA" id="ARBA00023326"/>
    </source>
</evidence>
<proteinExistence type="inferred from homology"/>
<keyword evidence="3" id="KW-0119">Carbohydrate metabolism</keyword>
<accession>A0ABR3GQS0</accession>
<keyword evidence="1 7" id="KW-0732">Signal</keyword>
<evidence type="ECO:0000256" key="7">
    <source>
        <dbReference type="SAM" id="SignalP"/>
    </source>
</evidence>
<keyword evidence="9" id="KW-1185">Reference proteome</keyword>
<dbReference type="Proteomes" id="UP001447188">
    <property type="component" value="Unassembled WGS sequence"/>
</dbReference>
<dbReference type="SUPFAM" id="SSF110296">
    <property type="entry name" value="Oligoxyloglucan reducing end-specific cellobiohydrolase"/>
    <property type="match status" value="2"/>
</dbReference>
<dbReference type="PANTHER" id="PTHR43739:SF2">
    <property type="entry name" value="OLIGOXYLOGLUCAN-REDUCING END-SPECIFIC XYLOGLUCANASE-RELATED"/>
    <property type="match status" value="1"/>
</dbReference>
<dbReference type="InterPro" id="IPR052025">
    <property type="entry name" value="Xyloglucanase_GH74"/>
</dbReference>
<comment type="caution">
    <text evidence="8">The sequence shown here is derived from an EMBL/GenBank/DDBJ whole genome shotgun (WGS) entry which is preliminary data.</text>
</comment>
<evidence type="ECO:0000313" key="8">
    <source>
        <dbReference type="EMBL" id="KAL0638257.1"/>
    </source>
</evidence>
<feature type="chain" id="PRO_5046578905" description="Xyloglucanase" evidence="7">
    <location>
        <begin position="24"/>
        <end position="751"/>
    </location>
</feature>
<keyword evidence="5" id="KW-0624">Polysaccharide degradation</keyword>
<dbReference type="Gene3D" id="2.130.10.10">
    <property type="entry name" value="YVTN repeat-like/Quinoprotein amine dehydrogenase"/>
    <property type="match status" value="2"/>
</dbReference>
<dbReference type="InterPro" id="IPR015943">
    <property type="entry name" value="WD40/YVTN_repeat-like_dom_sf"/>
</dbReference>
<feature type="signal peptide" evidence="7">
    <location>
        <begin position="1"/>
        <end position="23"/>
    </location>
</feature>
<evidence type="ECO:0008006" key="10">
    <source>
        <dbReference type="Google" id="ProtNLM"/>
    </source>
</evidence>